<comment type="caution">
    <text evidence="9">The sequence shown here is derived from an EMBL/GenBank/DDBJ whole genome shotgun (WGS) entry which is preliminary data.</text>
</comment>
<evidence type="ECO:0000313" key="9">
    <source>
        <dbReference type="EMBL" id="TGE36794.1"/>
    </source>
</evidence>
<feature type="transmembrane region" description="Helical" evidence="7">
    <location>
        <begin position="103"/>
        <end position="124"/>
    </location>
</feature>
<keyword evidence="10" id="KW-1185">Reference proteome</keyword>
<organism evidence="9 10">
    <name type="scientific">Desulfosporosinus fructosivorans</name>
    <dbReference type="NCBI Taxonomy" id="2018669"/>
    <lineage>
        <taxon>Bacteria</taxon>
        <taxon>Bacillati</taxon>
        <taxon>Bacillota</taxon>
        <taxon>Clostridia</taxon>
        <taxon>Eubacteriales</taxon>
        <taxon>Desulfitobacteriaceae</taxon>
        <taxon>Desulfosporosinus</taxon>
    </lineage>
</organism>
<evidence type="ECO:0000256" key="2">
    <source>
        <dbReference type="ARBA" id="ARBA00022448"/>
    </source>
</evidence>
<evidence type="ECO:0000256" key="4">
    <source>
        <dbReference type="ARBA" id="ARBA00022692"/>
    </source>
</evidence>
<dbReference type="Pfam" id="PF00528">
    <property type="entry name" value="BPD_transp_1"/>
    <property type="match status" value="1"/>
</dbReference>
<name>A0A4Z0R2G4_9FIRM</name>
<dbReference type="RefSeq" id="WP_135548788.1">
    <property type="nucleotide sequence ID" value="NZ_SPQQ01000006.1"/>
</dbReference>
<dbReference type="GO" id="GO:0055085">
    <property type="term" value="P:transmembrane transport"/>
    <property type="evidence" value="ECO:0007669"/>
    <property type="project" value="InterPro"/>
</dbReference>
<keyword evidence="4 7" id="KW-0812">Transmembrane</keyword>
<dbReference type="CDD" id="cd06261">
    <property type="entry name" value="TM_PBP2"/>
    <property type="match status" value="1"/>
</dbReference>
<evidence type="ECO:0000313" key="10">
    <source>
        <dbReference type="Proteomes" id="UP000298460"/>
    </source>
</evidence>
<protein>
    <submittedName>
        <fullName evidence="9">ABC transporter permease</fullName>
    </submittedName>
</protein>
<keyword evidence="3" id="KW-1003">Cell membrane</keyword>
<dbReference type="InterPro" id="IPR035906">
    <property type="entry name" value="MetI-like_sf"/>
</dbReference>
<dbReference type="InterPro" id="IPR025966">
    <property type="entry name" value="OppC_N"/>
</dbReference>
<evidence type="ECO:0000256" key="7">
    <source>
        <dbReference type="RuleBase" id="RU363032"/>
    </source>
</evidence>
<keyword evidence="5 7" id="KW-1133">Transmembrane helix</keyword>
<dbReference type="PANTHER" id="PTHR43386:SF22">
    <property type="entry name" value="OLIGOPEPTIDE TRANSPORT SYSTEM PERMEASE PROTEIN OPPC"/>
    <property type="match status" value="1"/>
</dbReference>
<dbReference type="InterPro" id="IPR050366">
    <property type="entry name" value="BP-dependent_transpt_permease"/>
</dbReference>
<dbReference type="AlphaFoldDB" id="A0A4Z0R2G4"/>
<dbReference type="Pfam" id="PF12911">
    <property type="entry name" value="OppC_N"/>
    <property type="match status" value="1"/>
</dbReference>
<evidence type="ECO:0000259" key="8">
    <source>
        <dbReference type="PROSITE" id="PS50928"/>
    </source>
</evidence>
<feature type="domain" description="ABC transmembrane type-1" evidence="8">
    <location>
        <begin position="101"/>
        <end position="291"/>
    </location>
</feature>
<comment type="subcellular location">
    <subcellularLocation>
        <location evidence="1 7">Cell membrane</location>
        <topology evidence="1 7">Multi-pass membrane protein</topology>
    </subcellularLocation>
</comment>
<comment type="similarity">
    <text evidence="7">Belongs to the binding-protein-dependent transport system permease family.</text>
</comment>
<dbReference type="PANTHER" id="PTHR43386">
    <property type="entry name" value="OLIGOPEPTIDE TRANSPORT SYSTEM PERMEASE PROTEIN APPC"/>
    <property type="match status" value="1"/>
</dbReference>
<evidence type="ECO:0000256" key="6">
    <source>
        <dbReference type="ARBA" id="ARBA00023136"/>
    </source>
</evidence>
<keyword evidence="6 7" id="KW-0472">Membrane</keyword>
<gene>
    <name evidence="9" type="ORF">E4K67_16915</name>
</gene>
<keyword evidence="2 7" id="KW-0813">Transport</keyword>
<reference evidence="9 10" key="1">
    <citation type="submission" date="2019-03" db="EMBL/GenBank/DDBJ databases">
        <title>Draft Genome Sequence of Desulfosporosinus fructosivorans Strain 63.6F, Isolated from Marine Sediment in the Baltic Sea.</title>
        <authorList>
            <person name="Hausmann B."/>
            <person name="Vandieken V."/>
            <person name="Pjevac P."/>
            <person name="Schreck K."/>
            <person name="Herbold C.W."/>
            <person name="Loy A."/>
        </authorList>
    </citation>
    <scope>NUCLEOTIDE SEQUENCE [LARGE SCALE GENOMIC DNA]</scope>
    <source>
        <strain evidence="9 10">63.6F</strain>
    </source>
</reference>
<proteinExistence type="inferred from homology"/>
<sequence length="304" mass="33719">MKMAQNLFEPAISQISAEHINRPSTTMMQDAWRRFKQNKLAMAGLITLLILILFSFFGPRLIQYNYYTNDLMNQYLQPSWIHPFGTDALGRDTMARLMYGGRVSLAIGFVSVLINLSLGVFYGGISGYFGGRIDNVMMRIIDIIYSIPELLYVILLMVVMGKGGLLNIMIVLGIVNWMGMARIVRGQILALREQEYVLAARTLGASTSRLMLKHLIPNALGPIIITSALAIPSAIFMEAFLSFIGIGIQPPYASWGSLAADGRLNIPSYPYALFFPAAAIAITMLAFNFVGDGLRDAFDPKMRK</sequence>
<dbReference type="GO" id="GO:0005886">
    <property type="term" value="C:plasma membrane"/>
    <property type="evidence" value="ECO:0007669"/>
    <property type="project" value="UniProtKB-SubCell"/>
</dbReference>
<evidence type="ECO:0000256" key="5">
    <source>
        <dbReference type="ARBA" id="ARBA00022989"/>
    </source>
</evidence>
<evidence type="ECO:0000256" key="3">
    <source>
        <dbReference type="ARBA" id="ARBA00022475"/>
    </source>
</evidence>
<dbReference type="Proteomes" id="UP000298460">
    <property type="component" value="Unassembled WGS sequence"/>
</dbReference>
<accession>A0A4Z0R2G4</accession>
<dbReference type="Gene3D" id="1.10.3720.10">
    <property type="entry name" value="MetI-like"/>
    <property type="match status" value="1"/>
</dbReference>
<dbReference type="PROSITE" id="PS50928">
    <property type="entry name" value="ABC_TM1"/>
    <property type="match status" value="1"/>
</dbReference>
<feature type="transmembrane region" description="Helical" evidence="7">
    <location>
        <begin position="40"/>
        <end position="62"/>
    </location>
</feature>
<dbReference type="InterPro" id="IPR000515">
    <property type="entry name" value="MetI-like"/>
</dbReference>
<dbReference type="OrthoDB" id="9797852at2"/>
<feature type="transmembrane region" description="Helical" evidence="7">
    <location>
        <begin position="219"/>
        <end position="248"/>
    </location>
</feature>
<feature type="transmembrane region" description="Helical" evidence="7">
    <location>
        <begin position="268"/>
        <end position="294"/>
    </location>
</feature>
<dbReference type="EMBL" id="SPQQ01000006">
    <property type="protein sequence ID" value="TGE36794.1"/>
    <property type="molecule type" value="Genomic_DNA"/>
</dbReference>
<dbReference type="SUPFAM" id="SSF161098">
    <property type="entry name" value="MetI-like"/>
    <property type="match status" value="1"/>
</dbReference>
<evidence type="ECO:0000256" key="1">
    <source>
        <dbReference type="ARBA" id="ARBA00004651"/>
    </source>
</evidence>